<dbReference type="Pfam" id="PF24476">
    <property type="entry name" value="DUF7580"/>
    <property type="match status" value="1"/>
</dbReference>
<gene>
    <name evidence="2" type="ORF">F53441_10734</name>
</gene>
<name>A0A8H4K6B0_9HYPO</name>
<feature type="domain" description="DUF7580" evidence="1">
    <location>
        <begin position="215"/>
        <end position="404"/>
    </location>
</feature>
<accession>A0A8H4K6B0</accession>
<comment type="caution">
    <text evidence="2">The sequence shown here is derived from an EMBL/GenBank/DDBJ whole genome shotgun (WGS) entry which is preliminary data.</text>
</comment>
<dbReference type="InterPro" id="IPR056002">
    <property type="entry name" value="DUF7580"/>
</dbReference>
<evidence type="ECO:0000313" key="2">
    <source>
        <dbReference type="EMBL" id="KAF4445537.1"/>
    </source>
</evidence>
<dbReference type="PANTHER" id="PTHR35186:SF4">
    <property type="entry name" value="PRION-INHIBITION AND PROPAGATION HELO DOMAIN-CONTAINING PROTEIN"/>
    <property type="match status" value="1"/>
</dbReference>
<reference evidence="2" key="1">
    <citation type="submission" date="2020-01" db="EMBL/GenBank/DDBJ databases">
        <title>Identification and distribution of gene clusters putatively required for synthesis of sphingolipid metabolism inhibitors in phylogenetically diverse species of the filamentous fungus Fusarium.</title>
        <authorList>
            <person name="Kim H.-S."/>
            <person name="Busman M."/>
            <person name="Brown D.W."/>
            <person name="Divon H."/>
            <person name="Uhlig S."/>
            <person name="Proctor R.H."/>
        </authorList>
    </citation>
    <scope>NUCLEOTIDE SEQUENCE</scope>
    <source>
        <strain evidence="2">NRRL 53441</strain>
    </source>
</reference>
<dbReference type="EMBL" id="JAADJG010000518">
    <property type="protein sequence ID" value="KAF4445537.1"/>
    <property type="molecule type" value="Genomic_DNA"/>
</dbReference>
<dbReference type="AlphaFoldDB" id="A0A8H4K6B0"/>
<dbReference type="Proteomes" id="UP000605986">
    <property type="component" value="Unassembled WGS sequence"/>
</dbReference>
<dbReference type="OrthoDB" id="3565018at2759"/>
<organism evidence="2 3">
    <name type="scientific">Fusarium austroafricanum</name>
    <dbReference type="NCBI Taxonomy" id="2364996"/>
    <lineage>
        <taxon>Eukaryota</taxon>
        <taxon>Fungi</taxon>
        <taxon>Dikarya</taxon>
        <taxon>Ascomycota</taxon>
        <taxon>Pezizomycotina</taxon>
        <taxon>Sordariomycetes</taxon>
        <taxon>Hypocreomycetidae</taxon>
        <taxon>Hypocreales</taxon>
        <taxon>Nectriaceae</taxon>
        <taxon>Fusarium</taxon>
        <taxon>Fusarium concolor species complex</taxon>
    </lineage>
</organism>
<keyword evidence="3" id="KW-1185">Reference proteome</keyword>
<evidence type="ECO:0000259" key="1">
    <source>
        <dbReference type="Pfam" id="PF24476"/>
    </source>
</evidence>
<evidence type="ECO:0000313" key="3">
    <source>
        <dbReference type="Proteomes" id="UP000605986"/>
    </source>
</evidence>
<proteinExistence type="predicted"/>
<dbReference type="PANTHER" id="PTHR35186">
    <property type="entry name" value="ANK_REP_REGION DOMAIN-CONTAINING PROTEIN"/>
    <property type="match status" value="1"/>
</dbReference>
<protein>
    <recommendedName>
        <fullName evidence="1">DUF7580 domain-containing protein</fullName>
    </recommendedName>
</protein>
<sequence>MSGFEVAGIVLGSVPLLISGLEHYRDGVETIGNMVQYEEAVNTLLVSVSTNLVIYRQSCEEFLEKLDLPEKTFNDLVNNPNSVPSWMNTGEADPTMLEKYFNSKRKKMLLAINIGFNHNKYMLLAEAIESDVNRIRTLIEGVRTLESLRADRKSKEAAKYWLNIRDCAQRLFASLSLPQAKDPTKCLGLLNDDIWQHFLYLASPGQGSEGRYGFSSLEQVLNDPESMGTRTKWDASRFKIAAALASAVLQFHATPWLNNDWDSAEIYFLRGRDKYVQTDRPYVSKHFAKDQSHVSNSKSRDPCVSNEITFALGVALLELSYGRRLLDFQQPEDLDKNGDVYALTKFLIAKRLVQRLDNTKREPSNYVDVVDRCVRCRFDTISTSLEDPTFLTLFYKGVIQPLQDIYNSLL</sequence>